<dbReference type="AlphaFoldDB" id="A0A1H9E300"/>
<keyword evidence="1" id="KW-0812">Transmembrane</keyword>
<dbReference type="GO" id="GO:0005829">
    <property type="term" value="C:cytosol"/>
    <property type="evidence" value="ECO:0007669"/>
    <property type="project" value="TreeGrafter"/>
</dbReference>
<organism evidence="3 4">
    <name type="scientific">Neolewinella agarilytica</name>
    <dbReference type="NCBI Taxonomy" id="478744"/>
    <lineage>
        <taxon>Bacteria</taxon>
        <taxon>Pseudomonadati</taxon>
        <taxon>Bacteroidota</taxon>
        <taxon>Saprospiria</taxon>
        <taxon>Saprospirales</taxon>
        <taxon>Lewinellaceae</taxon>
        <taxon>Neolewinella</taxon>
    </lineage>
</organism>
<evidence type="ECO:0000313" key="3">
    <source>
        <dbReference type="EMBL" id="SEQ19995.1"/>
    </source>
</evidence>
<accession>A0A1H9E300</accession>
<dbReference type="EMBL" id="FOFB01000006">
    <property type="protein sequence ID" value="SEQ19995.1"/>
    <property type="molecule type" value="Genomic_DNA"/>
</dbReference>
<dbReference type="OrthoDB" id="9759819at2"/>
<dbReference type="InterPro" id="IPR027417">
    <property type="entry name" value="P-loop_NTPase"/>
</dbReference>
<gene>
    <name evidence="3" type="ORF">SAMN05444359_106229</name>
</gene>
<reference evidence="4" key="1">
    <citation type="submission" date="2016-10" db="EMBL/GenBank/DDBJ databases">
        <authorList>
            <person name="Varghese N."/>
            <person name="Submissions S."/>
        </authorList>
    </citation>
    <scope>NUCLEOTIDE SEQUENCE [LARGE SCALE GENOMIC DNA]</scope>
    <source>
        <strain evidence="4">DSM 24740</strain>
    </source>
</reference>
<dbReference type="SMART" id="SM00487">
    <property type="entry name" value="DEXDc"/>
    <property type="match status" value="1"/>
</dbReference>
<dbReference type="SUPFAM" id="SSF52540">
    <property type="entry name" value="P-loop containing nucleoside triphosphate hydrolases"/>
    <property type="match status" value="1"/>
</dbReference>
<dbReference type="PROSITE" id="PS51192">
    <property type="entry name" value="HELICASE_ATP_BIND_1"/>
    <property type="match status" value="1"/>
</dbReference>
<dbReference type="STRING" id="478744.SAMN05444359_106229"/>
<dbReference type="GO" id="GO:0016787">
    <property type="term" value="F:hydrolase activity"/>
    <property type="evidence" value="ECO:0007669"/>
    <property type="project" value="InterPro"/>
</dbReference>
<dbReference type="InterPro" id="IPR014001">
    <property type="entry name" value="Helicase_ATP-bd"/>
</dbReference>
<feature type="transmembrane region" description="Helical" evidence="1">
    <location>
        <begin position="772"/>
        <end position="791"/>
    </location>
</feature>
<proteinExistence type="predicted"/>
<dbReference type="Pfam" id="PF04851">
    <property type="entry name" value="ResIII"/>
    <property type="match status" value="1"/>
</dbReference>
<evidence type="ECO:0000259" key="2">
    <source>
        <dbReference type="PROSITE" id="PS51192"/>
    </source>
</evidence>
<feature type="domain" description="Helicase ATP-binding" evidence="2">
    <location>
        <begin position="23"/>
        <end position="173"/>
    </location>
</feature>
<keyword evidence="4" id="KW-1185">Reference proteome</keyword>
<evidence type="ECO:0000256" key="1">
    <source>
        <dbReference type="SAM" id="Phobius"/>
    </source>
</evidence>
<dbReference type="GO" id="GO:0005524">
    <property type="term" value="F:ATP binding"/>
    <property type="evidence" value="ECO:0007669"/>
    <property type="project" value="InterPro"/>
</dbReference>
<keyword evidence="1" id="KW-1133">Transmembrane helix</keyword>
<sequence>MNLNTLKFQYPWRAYQARVLENLPLYREDQRIHIVAPPGAGKTVLGLEIVRQLGKKSLILAPSLTIRAQWGQRFRDDFCADQSLISHKLEEPAELTIVTYQAVFEYFKRNGTAGLDWVELLVVDECHHLRNEWWKVLDALRNDFKPELVALTATPPYDVSGIEWRRYHEFCGEIDEEISIPELVASGDLCPHQDYLYPVLPPPGESKVITEWQSKKDRLLEEMHVRSGLALYLQDHPWLADPESHYTEIFERPEYFTSLLSVLRAQGSEPPAAALGVLHGEVTLAPELDDNWATIFLQRALREDPYFATEDGKALLRPYRRIITTMGAWSQGKLYLDHDLPPGSKKTDAELESPRAKLDALVEIAKFESEDLGGKLRMVMLTDHIHHELLPTTEHDRTPLNLVGTVPVFETLRRQTGTLYEGDLCILTGSLVVIPKAAESRLLEIAYDELPTERVIKTTPLFPGSKYVKVNTGGLANKYSVGWITQLFTEGKIRIIVGTKSLLGEGWDAPVINSLVLANSVGSFVLSNQMRGRAIRTVRGEPDKTANIWHPVVVHPGIRRGGPDVRRMRRRFKAFAGPRLDDKPVIQNGIGRFGIDWDKSSTQAMELVRKQILHAATKREDLIAAWKKALSTGTQLVEAIKPPTPRHYEQKDPLTLHYKESIDRYFEQDYRLFLLEIKRATLVAFAAGAITTLLPGSWFNWTTPTTALMCLMMAAAFLSLSYVYKRFKAMYDRAGELQLAERHEEIYARELHIPPYLIYPALLSILPALFNPLAFAVFWLVGLGWLAWYLFRNPGRQMADATRRFELLADTRHRLMTYGKALAESLAAAGLFHKATPDQLRLEEEGEEMFLYLSEAEHHDTHLFAGALAELMSPVENPRYLLRLDLPDDWTKGEYFLSVPSALGNKKMTADLAGRLSEVVDHDFESIYTREPAGRLHLLTARLQASGKVEEVAERDMLWR</sequence>
<name>A0A1H9E300_9BACT</name>
<dbReference type="Gene3D" id="3.40.50.300">
    <property type="entry name" value="P-loop containing nucleotide triphosphate hydrolases"/>
    <property type="match status" value="2"/>
</dbReference>
<dbReference type="GO" id="GO:0003677">
    <property type="term" value="F:DNA binding"/>
    <property type="evidence" value="ECO:0007669"/>
    <property type="project" value="InterPro"/>
</dbReference>
<feature type="transmembrane region" description="Helical" evidence="1">
    <location>
        <begin position="705"/>
        <end position="725"/>
    </location>
</feature>
<dbReference type="InterPro" id="IPR050742">
    <property type="entry name" value="Helicase_Restrict-Modif_Enz"/>
</dbReference>
<keyword evidence="1" id="KW-0472">Membrane</keyword>
<dbReference type="Proteomes" id="UP000199021">
    <property type="component" value="Unassembled WGS sequence"/>
</dbReference>
<dbReference type="RefSeq" id="WP_090166969.1">
    <property type="nucleotide sequence ID" value="NZ_FOFB01000006.1"/>
</dbReference>
<feature type="transmembrane region" description="Helical" evidence="1">
    <location>
        <begin position="680"/>
        <end position="699"/>
    </location>
</feature>
<protein>
    <submittedName>
        <fullName evidence="3">Type III restriction enzyme, res subunit</fullName>
    </submittedName>
</protein>
<dbReference type="InterPro" id="IPR006935">
    <property type="entry name" value="Helicase/UvrB_N"/>
</dbReference>
<dbReference type="PANTHER" id="PTHR47396:SF1">
    <property type="entry name" value="ATP-DEPENDENT HELICASE IRC3-RELATED"/>
    <property type="match status" value="1"/>
</dbReference>
<dbReference type="PANTHER" id="PTHR47396">
    <property type="entry name" value="TYPE I RESTRICTION ENZYME ECOKI R PROTEIN"/>
    <property type="match status" value="1"/>
</dbReference>
<evidence type="ECO:0000313" key="4">
    <source>
        <dbReference type="Proteomes" id="UP000199021"/>
    </source>
</evidence>
<dbReference type="InParanoid" id="A0A1H9E300"/>